<evidence type="ECO:0000313" key="3">
    <source>
        <dbReference type="Proteomes" id="UP000198891"/>
    </source>
</evidence>
<evidence type="ECO:0000313" key="2">
    <source>
        <dbReference type="EMBL" id="SDZ29798.1"/>
    </source>
</evidence>
<dbReference type="STRING" id="381665.SAMN05216554_3119"/>
<protein>
    <submittedName>
        <fullName evidence="2">Uncharacterized protein</fullName>
    </submittedName>
</protein>
<gene>
    <name evidence="2" type="ORF">SAMN05216554_3119</name>
</gene>
<feature type="compositionally biased region" description="Polar residues" evidence="1">
    <location>
        <begin position="42"/>
        <end position="55"/>
    </location>
</feature>
<feature type="compositionally biased region" description="Low complexity" evidence="1">
    <location>
        <begin position="7"/>
        <end position="21"/>
    </location>
</feature>
<dbReference type="Proteomes" id="UP000198891">
    <property type="component" value="Unassembled WGS sequence"/>
</dbReference>
<evidence type="ECO:0000256" key="1">
    <source>
        <dbReference type="SAM" id="MobiDB-lite"/>
    </source>
</evidence>
<dbReference type="EMBL" id="FNPZ01000003">
    <property type="protein sequence ID" value="SDZ29798.1"/>
    <property type="molecule type" value="Genomic_DNA"/>
</dbReference>
<feature type="region of interest" description="Disordered" evidence="1">
    <location>
        <begin position="1"/>
        <end position="83"/>
    </location>
</feature>
<proteinExistence type="predicted"/>
<reference evidence="2 3" key="1">
    <citation type="submission" date="2016-10" db="EMBL/GenBank/DDBJ databases">
        <authorList>
            <person name="de Groot N.N."/>
        </authorList>
    </citation>
    <scope>NUCLEOTIDE SEQUENCE [LARGE SCALE GENOMIC DNA]</scope>
    <source>
        <strain evidence="2 3">CGMCC 4.3491</strain>
    </source>
</reference>
<sequence length="83" mass="8378">MPAVTNSPTSTAASESSTPTTRGIAPATRANPSPPMTDRMASASQSQNEIFTSSGEACRAVSPVNSGPDSSSSDMARLSSQVC</sequence>
<keyword evidence="3" id="KW-1185">Reference proteome</keyword>
<name>A0A1H3RWV6_9MICO</name>
<organism evidence="2 3">
    <name type="scientific">Herbiconiux ginsengi</name>
    <dbReference type="NCBI Taxonomy" id="381665"/>
    <lineage>
        <taxon>Bacteria</taxon>
        <taxon>Bacillati</taxon>
        <taxon>Actinomycetota</taxon>
        <taxon>Actinomycetes</taxon>
        <taxon>Micrococcales</taxon>
        <taxon>Microbacteriaceae</taxon>
        <taxon>Herbiconiux</taxon>
    </lineage>
</organism>
<accession>A0A1H3RWV6</accession>
<dbReference type="AlphaFoldDB" id="A0A1H3RWV6"/>
<feature type="compositionally biased region" description="Low complexity" evidence="1">
    <location>
        <begin position="61"/>
        <end position="83"/>
    </location>
</feature>